<evidence type="ECO:0000256" key="6">
    <source>
        <dbReference type="ARBA" id="ARBA00023004"/>
    </source>
</evidence>
<gene>
    <name evidence="12" type="ORF">GCM10025772_27220</name>
</gene>
<feature type="chain" id="PRO_5046179301" evidence="10">
    <location>
        <begin position="19"/>
        <end position="231"/>
    </location>
</feature>
<keyword evidence="3 9" id="KW-0812">Transmembrane</keyword>
<dbReference type="Gene3D" id="1.10.760.10">
    <property type="entry name" value="Cytochrome c-like domain"/>
    <property type="match status" value="1"/>
</dbReference>
<proteinExistence type="predicted"/>
<keyword evidence="5 9" id="KW-1133">Transmembrane helix</keyword>
<keyword evidence="13" id="KW-1185">Reference proteome</keyword>
<evidence type="ECO:0000256" key="2">
    <source>
        <dbReference type="ARBA" id="ARBA00022617"/>
    </source>
</evidence>
<sequence length="231" mass="25840">MKKFIIAILACLPTLGFAAGGNNPHVVHAEIDLHDKASLQRGAQTFMESCLGCHSTQYQRYGRVADDLGFSTDEMMAMIHTDAKIGDLMVSSMPQEAAANWFGAPPPDLTMVARVRGSDWLYSYLISFYQDESRPFGVNNLVFPSVGMPHVLERFQGVPVLQEDGTIVATGGSMNDEEFKQMALDLTNFLTYSAEPIRTTREAMGVWVLGFLVVFFILAYLLKREYWRDVH</sequence>
<evidence type="ECO:0000256" key="5">
    <source>
        <dbReference type="ARBA" id="ARBA00022989"/>
    </source>
</evidence>
<keyword evidence="4 8" id="KW-0479">Metal-binding</keyword>
<dbReference type="PANTHER" id="PTHR10266">
    <property type="entry name" value="CYTOCHROME C1"/>
    <property type="match status" value="1"/>
</dbReference>
<dbReference type="InterPro" id="IPR036909">
    <property type="entry name" value="Cyt_c-like_dom_sf"/>
</dbReference>
<dbReference type="RefSeq" id="WP_345317719.1">
    <property type="nucleotide sequence ID" value="NZ_BAABLF010000029.1"/>
</dbReference>
<keyword evidence="7 9" id="KW-0472">Membrane</keyword>
<organism evidence="12 13">
    <name type="scientific">Ferrimonas gelatinilytica</name>
    <dbReference type="NCBI Taxonomy" id="1255257"/>
    <lineage>
        <taxon>Bacteria</taxon>
        <taxon>Pseudomonadati</taxon>
        <taxon>Pseudomonadota</taxon>
        <taxon>Gammaproteobacteria</taxon>
        <taxon>Alteromonadales</taxon>
        <taxon>Ferrimonadaceae</taxon>
        <taxon>Ferrimonas</taxon>
    </lineage>
</organism>
<comment type="caution">
    <text evidence="12">The sequence shown here is derived from an EMBL/GenBank/DDBJ whole genome shotgun (WGS) entry which is preliminary data.</text>
</comment>
<protein>
    <submittedName>
        <fullName evidence="12">Cytochrome c1</fullName>
    </submittedName>
</protein>
<evidence type="ECO:0000256" key="3">
    <source>
        <dbReference type="ARBA" id="ARBA00022692"/>
    </source>
</evidence>
<evidence type="ECO:0000313" key="13">
    <source>
        <dbReference type="Proteomes" id="UP001501600"/>
    </source>
</evidence>
<dbReference type="Proteomes" id="UP001501600">
    <property type="component" value="Unassembled WGS sequence"/>
</dbReference>
<dbReference type="EMBL" id="BAABLF010000029">
    <property type="protein sequence ID" value="GAA5194376.1"/>
    <property type="molecule type" value="Genomic_DNA"/>
</dbReference>
<dbReference type="InterPro" id="IPR002326">
    <property type="entry name" value="Cyt_c1"/>
</dbReference>
<feature type="domain" description="Cytochrome c" evidence="11">
    <location>
        <begin position="37"/>
        <end position="190"/>
    </location>
</feature>
<evidence type="ECO:0000256" key="7">
    <source>
        <dbReference type="ARBA" id="ARBA00023136"/>
    </source>
</evidence>
<keyword evidence="10" id="KW-0732">Signal</keyword>
<feature type="transmembrane region" description="Helical" evidence="9">
    <location>
        <begin position="204"/>
        <end position="222"/>
    </location>
</feature>
<comment type="subcellular location">
    <subcellularLocation>
        <location evidence="1">Membrane</location>
    </subcellularLocation>
</comment>
<evidence type="ECO:0000256" key="4">
    <source>
        <dbReference type="ARBA" id="ARBA00022723"/>
    </source>
</evidence>
<dbReference type="PRINTS" id="PR00603">
    <property type="entry name" value="CYTOCHROMEC1"/>
</dbReference>
<evidence type="ECO:0000259" key="11">
    <source>
        <dbReference type="PROSITE" id="PS51007"/>
    </source>
</evidence>
<evidence type="ECO:0000256" key="8">
    <source>
        <dbReference type="PROSITE-ProRule" id="PRU00433"/>
    </source>
</evidence>
<reference evidence="13" key="1">
    <citation type="journal article" date="2019" name="Int. J. Syst. Evol. Microbiol.">
        <title>The Global Catalogue of Microorganisms (GCM) 10K type strain sequencing project: providing services to taxonomists for standard genome sequencing and annotation.</title>
        <authorList>
            <consortium name="The Broad Institute Genomics Platform"/>
            <consortium name="The Broad Institute Genome Sequencing Center for Infectious Disease"/>
            <person name="Wu L."/>
            <person name="Ma J."/>
        </authorList>
    </citation>
    <scope>NUCLEOTIDE SEQUENCE [LARGE SCALE GENOMIC DNA]</scope>
    <source>
        <strain evidence="13">JCM 18720</strain>
    </source>
</reference>
<evidence type="ECO:0000256" key="10">
    <source>
        <dbReference type="SAM" id="SignalP"/>
    </source>
</evidence>
<dbReference type="PROSITE" id="PS51007">
    <property type="entry name" value="CYTC"/>
    <property type="match status" value="1"/>
</dbReference>
<dbReference type="Pfam" id="PF02167">
    <property type="entry name" value="Cytochrom_C1"/>
    <property type="match status" value="1"/>
</dbReference>
<feature type="signal peptide" evidence="10">
    <location>
        <begin position="1"/>
        <end position="18"/>
    </location>
</feature>
<keyword evidence="6 8" id="KW-0408">Iron</keyword>
<accession>A0ABP9SEP5</accession>
<name>A0ABP9SEP5_9GAMM</name>
<evidence type="ECO:0000256" key="1">
    <source>
        <dbReference type="ARBA" id="ARBA00004370"/>
    </source>
</evidence>
<keyword evidence="2 8" id="KW-0349">Heme</keyword>
<dbReference type="InterPro" id="IPR009056">
    <property type="entry name" value="Cyt_c-like_dom"/>
</dbReference>
<dbReference type="SUPFAM" id="SSF46626">
    <property type="entry name" value="Cytochrome c"/>
    <property type="match status" value="1"/>
</dbReference>
<dbReference type="PANTHER" id="PTHR10266:SF3">
    <property type="entry name" value="CYTOCHROME C1, HEME PROTEIN, MITOCHONDRIAL"/>
    <property type="match status" value="1"/>
</dbReference>
<evidence type="ECO:0000256" key="9">
    <source>
        <dbReference type="SAM" id="Phobius"/>
    </source>
</evidence>
<evidence type="ECO:0000313" key="12">
    <source>
        <dbReference type="EMBL" id="GAA5194376.1"/>
    </source>
</evidence>